<dbReference type="PANTHER" id="PTHR36757:SF1">
    <property type="entry name" value="GENOME ASSEMBLY, CHROMOSOME: A04"/>
    <property type="match status" value="1"/>
</dbReference>
<dbReference type="OrthoDB" id="1621429at2759"/>
<accession>A0A1Q3CZ95</accession>
<protein>
    <submittedName>
        <fullName evidence="1">Uncharacterized protein</fullName>
    </submittedName>
</protein>
<comment type="caution">
    <text evidence="1">The sequence shown here is derived from an EMBL/GenBank/DDBJ whole genome shotgun (WGS) entry which is preliminary data.</text>
</comment>
<gene>
    <name evidence="1" type="ORF">CFOL_v3_28975</name>
</gene>
<dbReference type="InParanoid" id="A0A1Q3CZ95"/>
<organism evidence="1 2">
    <name type="scientific">Cephalotus follicularis</name>
    <name type="common">Albany pitcher plant</name>
    <dbReference type="NCBI Taxonomy" id="3775"/>
    <lineage>
        <taxon>Eukaryota</taxon>
        <taxon>Viridiplantae</taxon>
        <taxon>Streptophyta</taxon>
        <taxon>Embryophyta</taxon>
        <taxon>Tracheophyta</taxon>
        <taxon>Spermatophyta</taxon>
        <taxon>Magnoliopsida</taxon>
        <taxon>eudicotyledons</taxon>
        <taxon>Gunneridae</taxon>
        <taxon>Pentapetalae</taxon>
        <taxon>rosids</taxon>
        <taxon>fabids</taxon>
        <taxon>Oxalidales</taxon>
        <taxon>Cephalotaceae</taxon>
        <taxon>Cephalotus</taxon>
    </lineage>
</organism>
<dbReference type="EMBL" id="BDDD01003608">
    <property type="protein sequence ID" value="GAV85539.1"/>
    <property type="molecule type" value="Genomic_DNA"/>
</dbReference>
<reference evidence="2" key="1">
    <citation type="submission" date="2016-04" db="EMBL/GenBank/DDBJ databases">
        <title>Cephalotus genome sequencing.</title>
        <authorList>
            <person name="Fukushima K."/>
            <person name="Hasebe M."/>
            <person name="Fang X."/>
        </authorList>
    </citation>
    <scope>NUCLEOTIDE SEQUENCE [LARGE SCALE GENOMIC DNA]</scope>
    <source>
        <strain evidence="2">cv. St1</strain>
    </source>
</reference>
<dbReference type="AlphaFoldDB" id="A0A1Q3CZ95"/>
<sequence length="254" mass="28898">MATELCLESLNMSPRISFSYDLCKSEIVPIEKLPIRSNSSPPNSRKEFDFHVHDSFCKEYSWADELFSNGRILPTEIQKKKKITRRVEQFEQSMSSSPPPLPLPRPGAFLDSTRGTHEKKISKDIKIISCQTKEKESSKSFWQIKRSNSVNCVRGYGRALCPFMPLLSRSKSTSSAPIVQQVPLSKDSYNHEQKIKPLQRSSSTCHHYHKPPLKKNTRGSYYGNGVRVDPVLNVPSVNLICFDSVFSIVKMSKN</sequence>
<name>A0A1Q3CZ95_CEPFO</name>
<dbReference type="STRING" id="3775.A0A1Q3CZ95"/>
<keyword evidence="2" id="KW-1185">Reference proteome</keyword>
<proteinExistence type="predicted"/>
<dbReference type="Proteomes" id="UP000187406">
    <property type="component" value="Unassembled WGS sequence"/>
</dbReference>
<evidence type="ECO:0000313" key="1">
    <source>
        <dbReference type="EMBL" id="GAV85539.1"/>
    </source>
</evidence>
<evidence type="ECO:0000313" key="2">
    <source>
        <dbReference type="Proteomes" id="UP000187406"/>
    </source>
</evidence>
<dbReference type="PANTHER" id="PTHR36757">
    <property type="entry name" value="BNAANNG22500D PROTEIN"/>
    <property type="match status" value="1"/>
</dbReference>